<dbReference type="EMBL" id="NKHU02000038">
    <property type="protein sequence ID" value="RHZ62294.1"/>
    <property type="molecule type" value="Genomic_DNA"/>
</dbReference>
<dbReference type="RefSeq" id="XP_026616706.1">
    <property type="nucleotide sequence ID" value="XM_026759911.1"/>
</dbReference>
<reference evidence="2" key="1">
    <citation type="submission" date="2018-08" db="EMBL/GenBank/DDBJ databases">
        <title>Draft genome sequence of azole-resistant Aspergillus thermomutatus (Neosartorya pseudofischeri) strain HMR AF 39, isolated from a human nasal aspirate.</title>
        <authorList>
            <person name="Parent-Michaud M."/>
            <person name="Dufresne P.J."/>
            <person name="Fournier E."/>
            <person name="Martineau C."/>
            <person name="Moreira S."/>
            <person name="Perkins V."/>
            <person name="De Repentigny L."/>
            <person name="Dufresne S.F."/>
        </authorList>
    </citation>
    <scope>NUCLEOTIDE SEQUENCE [LARGE SCALE GENOMIC DNA]</scope>
    <source>
        <strain evidence="2">HMR AF 39</strain>
    </source>
</reference>
<feature type="compositionally biased region" description="Basic and acidic residues" evidence="1">
    <location>
        <begin position="134"/>
        <end position="145"/>
    </location>
</feature>
<comment type="caution">
    <text evidence="2">The sequence shown here is derived from an EMBL/GenBank/DDBJ whole genome shotgun (WGS) entry which is preliminary data.</text>
</comment>
<keyword evidence="3" id="KW-1185">Reference proteome</keyword>
<dbReference type="GeneID" id="38128266"/>
<proteinExistence type="predicted"/>
<protein>
    <submittedName>
        <fullName evidence="2">Uncharacterized protein</fullName>
    </submittedName>
</protein>
<feature type="region of interest" description="Disordered" evidence="1">
    <location>
        <begin position="134"/>
        <end position="154"/>
    </location>
</feature>
<evidence type="ECO:0000256" key="1">
    <source>
        <dbReference type="SAM" id="MobiDB-lite"/>
    </source>
</evidence>
<evidence type="ECO:0000313" key="2">
    <source>
        <dbReference type="EMBL" id="RHZ62294.1"/>
    </source>
</evidence>
<evidence type="ECO:0000313" key="3">
    <source>
        <dbReference type="Proteomes" id="UP000215305"/>
    </source>
</evidence>
<organism evidence="2 3">
    <name type="scientific">Aspergillus thermomutatus</name>
    <name type="common">Neosartorya pseudofischeri</name>
    <dbReference type="NCBI Taxonomy" id="41047"/>
    <lineage>
        <taxon>Eukaryota</taxon>
        <taxon>Fungi</taxon>
        <taxon>Dikarya</taxon>
        <taxon>Ascomycota</taxon>
        <taxon>Pezizomycotina</taxon>
        <taxon>Eurotiomycetes</taxon>
        <taxon>Eurotiomycetidae</taxon>
        <taxon>Eurotiales</taxon>
        <taxon>Aspergillaceae</taxon>
        <taxon>Aspergillus</taxon>
        <taxon>Aspergillus subgen. Fumigati</taxon>
    </lineage>
</organism>
<dbReference type="Proteomes" id="UP000215305">
    <property type="component" value="Unassembled WGS sequence"/>
</dbReference>
<gene>
    <name evidence="2" type="ORF">CDV56_106292</name>
</gene>
<dbReference type="VEuPathDB" id="FungiDB:CDV56_106292"/>
<sequence length="154" mass="17263">MPIQDITQMMVNQLSDKAKNHSCEGVPVGTFKGDHPDPLLCWLVYLTLNWFGTVRLHLTNLGIDGNTYGCQTLSSRKHAKGSVLIDQANLFGDIAALDPIALARWAFDYLKTKGATRNWGVETFDQLRRDGKQKKEAVDLTRPDPADTNQLYPF</sequence>
<dbReference type="AlphaFoldDB" id="A0A397HLR6"/>
<name>A0A397HLR6_ASPTH</name>
<accession>A0A397HLR6</accession>